<protein>
    <recommendedName>
        <fullName evidence="2">DUF8039 domain-containing protein</fullName>
    </recommendedName>
</protein>
<feature type="region of interest" description="Disordered" evidence="1">
    <location>
        <begin position="115"/>
        <end position="138"/>
    </location>
</feature>
<dbReference type="EMBL" id="OIVN01004379">
    <property type="protein sequence ID" value="SPD17030.1"/>
    <property type="molecule type" value="Genomic_DNA"/>
</dbReference>
<dbReference type="InterPro" id="IPR004252">
    <property type="entry name" value="Probable_transposase_24"/>
</dbReference>
<dbReference type="Pfam" id="PF26133">
    <property type="entry name" value="DUF8039"/>
    <property type="match status" value="1"/>
</dbReference>
<reference evidence="3" key="1">
    <citation type="submission" date="2018-02" db="EMBL/GenBank/DDBJ databases">
        <authorList>
            <person name="Cohen D.B."/>
            <person name="Kent A.D."/>
        </authorList>
    </citation>
    <scope>NUCLEOTIDE SEQUENCE</scope>
</reference>
<accession>A0A2N9HZ70</accession>
<dbReference type="PANTHER" id="PTHR33018:SF34">
    <property type="entry name" value="OS02G0472350 PROTEIN"/>
    <property type="match status" value="1"/>
</dbReference>
<sequence>MRKKQQLLHTMSRKSYAQMISVSETPSAVTRVDVWTQGHLKKNGEPVNKAVDETLKKIQDCTQSSISQPVGNTIKDDAIAQVVGHGRRGYVIGLEFGATPFQILAEKRGNEMGMSTPFDSQSNTPIETPYTSQSQQDSGAIFSDPNLENAQCELLNWCPFEKEKSQQGSGAIFSDPNLENAQCELLNWCLFEKEEVVAKGKIATTDPYSKVHHVPLGIDCWKVWVDEVKDLNVPLYWSTSEFSSLNEAVGCTVAWPKKFIKLL</sequence>
<evidence type="ECO:0000313" key="3">
    <source>
        <dbReference type="EMBL" id="SPD17030.1"/>
    </source>
</evidence>
<dbReference type="AlphaFoldDB" id="A0A2N9HZ70"/>
<dbReference type="Pfam" id="PF03004">
    <property type="entry name" value="Transposase_24"/>
    <property type="match status" value="1"/>
</dbReference>
<evidence type="ECO:0000256" key="1">
    <source>
        <dbReference type="SAM" id="MobiDB-lite"/>
    </source>
</evidence>
<dbReference type="InterPro" id="IPR058352">
    <property type="entry name" value="DUF8039"/>
</dbReference>
<evidence type="ECO:0000259" key="2">
    <source>
        <dbReference type="Pfam" id="PF26133"/>
    </source>
</evidence>
<name>A0A2N9HZ70_FAGSY</name>
<gene>
    <name evidence="3" type="ORF">FSB_LOCUS44912</name>
</gene>
<feature type="compositionally biased region" description="Polar residues" evidence="1">
    <location>
        <begin position="117"/>
        <end position="138"/>
    </location>
</feature>
<feature type="domain" description="DUF8039" evidence="2">
    <location>
        <begin position="179"/>
        <end position="262"/>
    </location>
</feature>
<organism evidence="3">
    <name type="scientific">Fagus sylvatica</name>
    <name type="common">Beechnut</name>
    <dbReference type="NCBI Taxonomy" id="28930"/>
    <lineage>
        <taxon>Eukaryota</taxon>
        <taxon>Viridiplantae</taxon>
        <taxon>Streptophyta</taxon>
        <taxon>Embryophyta</taxon>
        <taxon>Tracheophyta</taxon>
        <taxon>Spermatophyta</taxon>
        <taxon>Magnoliopsida</taxon>
        <taxon>eudicotyledons</taxon>
        <taxon>Gunneridae</taxon>
        <taxon>Pentapetalae</taxon>
        <taxon>rosids</taxon>
        <taxon>fabids</taxon>
        <taxon>Fagales</taxon>
        <taxon>Fagaceae</taxon>
        <taxon>Fagus</taxon>
    </lineage>
</organism>
<proteinExistence type="predicted"/>
<dbReference type="PANTHER" id="PTHR33018">
    <property type="entry name" value="OS10G0338966 PROTEIN-RELATED"/>
    <property type="match status" value="1"/>
</dbReference>